<reference evidence="2 3" key="1">
    <citation type="submission" date="2020-04" db="EMBL/GenBank/DDBJ databases">
        <title>Hymenobacter polaris sp. nov., isolated from Arctic soil.</title>
        <authorList>
            <person name="Dahal R.H."/>
        </authorList>
    </citation>
    <scope>NUCLEOTIDE SEQUENCE [LARGE SCALE GENOMIC DNA]</scope>
    <source>
        <strain evidence="2 3">RP-2-7</strain>
    </source>
</reference>
<organism evidence="2 3">
    <name type="scientific">Hymenobacter polaris</name>
    <dbReference type="NCBI Taxonomy" id="2682546"/>
    <lineage>
        <taxon>Bacteria</taxon>
        <taxon>Pseudomonadati</taxon>
        <taxon>Bacteroidota</taxon>
        <taxon>Cytophagia</taxon>
        <taxon>Cytophagales</taxon>
        <taxon>Hymenobacteraceae</taxon>
        <taxon>Hymenobacter</taxon>
    </lineage>
</organism>
<name>A0A7Y0ADP5_9BACT</name>
<dbReference type="RefSeq" id="WP_169530748.1">
    <property type="nucleotide sequence ID" value="NZ_JABBGH010000001.1"/>
</dbReference>
<protein>
    <submittedName>
        <fullName evidence="2">Uncharacterized protein</fullName>
    </submittedName>
</protein>
<comment type="caution">
    <text evidence="2">The sequence shown here is derived from an EMBL/GenBank/DDBJ whole genome shotgun (WGS) entry which is preliminary data.</text>
</comment>
<feature type="compositionally biased region" description="Basic residues" evidence="1">
    <location>
        <begin position="421"/>
        <end position="435"/>
    </location>
</feature>
<accession>A0A7Y0ADP5</accession>
<evidence type="ECO:0000313" key="3">
    <source>
        <dbReference type="Proteomes" id="UP000559626"/>
    </source>
</evidence>
<dbReference type="Proteomes" id="UP000559626">
    <property type="component" value="Unassembled WGS sequence"/>
</dbReference>
<dbReference type="AlphaFoldDB" id="A0A7Y0ADP5"/>
<dbReference type="EMBL" id="JABBGH010000001">
    <property type="protein sequence ID" value="NML65449.1"/>
    <property type="molecule type" value="Genomic_DNA"/>
</dbReference>
<evidence type="ECO:0000256" key="1">
    <source>
        <dbReference type="SAM" id="MobiDB-lite"/>
    </source>
</evidence>
<keyword evidence="3" id="KW-1185">Reference proteome</keyword>
<sequence>MSQPDLFLLSRPDDLVTLGVQFVGFRPVLANAAGQPPTLVAQSDAARIVLSFPPQALAEEKYTLRGATDRRGARLSNPSHLTFALPANTSVALSAQGVLAALAQAGQVAGPAEANAMLLELPWRLSMAVQAPAGNSVVADYAPLPITSAAGVAGLWQLRLRARSAPPGSAGLALLPLSAGADEAGLDTAPLSYADRQAIVSAQANGLAAVQRLELSALGGSLAARLQQPALQWAHETTLGRDRKVLITMGGILYPFGHRAEYSVVAERTFDASGSQAVAGLLRQQLLVVTEPVRSFAEGDAALVRQFPFHEVELLTRSYSDLALPQQAAAPGDWQLLSRKPYPPDNLKAQLSELTAQAETLGNTLTQRLADLPQTPQQLLDLGYGSAPALQEAQANLALYDPAGLLAQQRAIDRQLDALRPRPRPTTRPPSRPRRPLSPDELGDGSDQNGDDQNGDPGNTYTPTYSQEYYDLLATRPSNQAIQEAQQKHDFYAQQVAQLQAAVQQEFAAIPRSMQQLAASGDADATQYLALQGQIGSLQAVLAQIAAAAQQTEPLYFVPHTAAGSPVQFALRCAAANGDVHFSTPLLFVRDVHYEATQYFPAFASLIDADVAGRLAATWASTGDDNAAPAADMAAAAVGPPPAGALAPRAAAALAPLARVAARRQPLPGVPIDLIRSANRLAGDIHEVHALSIAAVQYANGFWPSLAQFEVELPAVRTLLPEQSKRVALAYADEFLHVGDQAAVPLALVDKLVVDFTRQADRSGGLVAPKFTADGISRTLGLVPTGALPLPAGLPDLATLYAGATLLGFPLGEVINLAETTARNLPLSPAIVPLLLAGQPPGVQMEWPGLPLKSYGPLKTTDATTLDLHVELSPLKTETTCTVENISVVLPPTGTPFLTLTFESLVFKQENGKAPDLKISKPKVEFEGALKLLRVLQEKLQQLLDLGDSGPTVEVTSVGLTASYTFAVPSVQMGGFLLRNIAFRTAVEVPFDGRPVTVGISFARRDNPFNLSVLLFGGGGYIDLLLGPAGLLRLEASMEFGAAVAVDFLVASGEVHALGGVRYVQRGADIEVDGYLRFGGSVQVLGLVSVSVELVLTLHYDSELDKLWGQATLVLEINLLLYADSVELDSGPWVLYDGPDNPLGVSADPAPASRRVPGPPPAGLAPAAPVAEGLAPRVLPPAFLAAASAAEADLQTWQTYQAAFAP</sequence>
<feature type="region of interest" description="Disordered" evidence="1">
    <location>
        <begin position="414"/>
        <end position="464"/>
    </location>
</feature>
<evidence type="ECO:0000313" key="2">
    <source>
        <dbReference type="EMBL" id="NML65449.1"/>
    </source>
</evidence>
<proteinExistence type="predicted"/>
<feature type="compositionally biased region" description="Acidic residues" evidence="1">
    <location>
        <begin position="441"/>
        <end position="454"/>
    </location>
</feature>
<gene>
    <name evidence="2" type="ORF">HHL22_09555</name>
</gene>